<dbReference type="SUPFAM" id="SSF52540">
    <property type="entry name" value="P-loop containing nucleoside triphosphate hydrolases"/>
    <property type="match status" value="1"/>
</dbReference>
<keyword evidence="2" id="KW-1133">Transmembrane helix</keyword>
<dbReference type="Pfam" id="PF14331">
    <property type="entry name" value="IcmF-related_N"/>
    <property type="match status" value="1"/>
</dbReference>
<evidence type="ECO:0000313" key="6">
    <source>
        <dbReference type="EMBL" id="MCB8876991.1"/>
    </source>
</evidence>
<dbReference type="PANTHER" id="PTHR36153">
    <property type="entry name" value="INNER MEMBRANE PROTEIN-RELATED"/>
    <property type="match status" value="1"/>
</dbReference>
<dbReference type="InterPro" id="IPR025743">
    <property type="entry name" value="TssM1_N"/>
</dbReference>
<proteinExistence type="predicted"/>
<evidence type="ECO:0000259" key="5">
    <source>
        <dbReference type="Pfam" id="PF14331"/>
    </source>
</evidence>
<dbReference type="InterPro" id="IPR027417">
    <property type="entry name" value="P-loop_NTPase"/>
</dbReference>
<sequence>MSNLDGLLAMLVGRWTTSFAGLAIASALVWYLGPLMPALRDPLARAGLIAVFVLVWAAVNGVLTWRRRQRDRALAAGILEAAPEGPPADGRHGAHRAEITEETAKLKERLRQSLALLRKAKGRRGYLYEQPWFLMIGPPGAGKTTALTQCGLQFPLAQPDGTGGMAPGSIAGVGGTRLCDWWFADEAVLIDTAGRYTTQDSDRSVDRAGWLAFLDLLRRTRPRQPLNGILVVISLADVGTIPAAERMSHALAIRTRIKEVSDRLKTRLPVYAVFSKADRIAGFTEFFDDLDQQARQQVWGMTFPLAQGVEAFKSEFDLLIDRLNSRLFERLQAERSPDRRVAIASFPLQIASLEAPLSEFLQAAFGDTRLDPAPLLRGVYLTSGTQEGTPIDRLTGMLARTFEVDQKRAPDLRPVVGRAYFIGRTLREVILGEALLVSFDPAAARRRRVRRLAGFSAVGIATLAVCLLLWRNESANSAAIARNQLALDTYRQTLASVPLDPVNDDNLPLILPVLEAAAALPQPADAKTSGIGGFLGLGQGSKVTEAGRLAYQHALQQVLLPRLIWRLESQMRSHLDQPVFLYEATRVYLMLGNDGPLDTNLVADWMQLDWSMRYPGPAMQPVRDALSRHLTALLASPLPNVPLDGGLVRMARSAFSRMTPAERAYSRIRPTSSPADVIAWSPATALGSTDAESLFVRTSGRPLTDSIPGFFTARGFREVLLPALAPTAKQISDESWVLGPQTDATASPTDAQNVQAIERQVIALYAKDYEQRWDVLLNDIGLAPFRDHMDTVQKLYVMASPQSPMRDLLVSITQQLQPAHAAAQAAAQGNGAKTAKSDPQTSQLSGIFTPAAAATPTVLPGQEIDDYYRPLVDFTGPTGQAAPIAGIFHLLNQLQSELAQLPNASSPSGVLQNSQDPAQLLLAEADRQPQPVAHWLHQISDFGASTLAGDAHQAVATAFVSMDGPSKLCHAVVDGHYPFNPRAHSETPISSFTKLFAPGGVLDSYFKTQLAPYVNTSGSTWHVQGVGGVAAPVTDAQIVPFQQAAVIRNLYFPSGAPIPSMHFTIRPVSIDPQSKKVVLALGQSNIAWQASSVQDASITWPQDDLENDSLTFTPPLPTQPLTVQGPWAIFRLFSAARLERGNGPTHYFATFHFGDRQANFAIETDSAITPLYWHVLQSFQCPVVQ</sequence>
<feature type="transmembrane region" description="Helical" evidence="2">
    <location>
        <begin position="452"/>
        <end position="470"/>
    </location>
</feature>
<dbReference type="PANTHER" id="PTHR36153:SF1">
    <property type="entry name" value="TYPE VI SECRETION SYSTEM COMPONENT TSSM1"/>
    <property type="match status" value="1"/>
</dbReference>
<feature type="transmembrane region" description="Helical" evidence="2">
    <location>
        <begin position="43"/>
        <end position="63"/>
    </location>
</feature>
<dbReference type="Pfam" id="PF06744">
    <property type="entry name" value="IcmF_C"/>
    <property type="match status" value="1"/>
</dbReference>
<evidence type="ECO:0000256" key="1">
    <source>
        <dbReference type="SAM" id="MobiDB-lite"/>
    </source>
</evidence>
<reference evidence="6" key="2">
    <citation type="submission" date="2021-01" db="EMBL/GenBank/DDBJ databases">
        <authorList>
            <person name="Mieszkin S."/>
            <person name="Pouder E."/>
            <person name="Alain K."/>
        </authorList>
    </citation>
    <scope>NUCLEOTIDE SEQUENCE</scope>
    <source>
        <strain evidence="6">HW T2.11</strain>
    </source>
</reference>
<feature type="transmembrane region" description="Helical" evidence="2">
    <location>
        <begin position="7"/>
        <end position="31"/>
    </location>
</feature>
<dbReference type="Proteomes" id="UP000708298">
    <property type="component" value="Unassembled WGS sequence"/>
</dbReference>
<evidence type="ECO:0000259" key="3">
    <source>
        <dbReference type="Pfam" id="PF06744"/>
    </source>
</evidence>
<keyword evidence="7" id="KW-1185">Reference proteome</keyword>
<keyword evidence="2" id="KW-0472">Membrane</keyword>
<gene>
    <name evidence="6" type="primary">tssM</name>
    <name evidence="6" type="ORF">ASILVAE211_17485</name>
</gene>
<dbReference type="InterPro" id="IPR017731">
    <property type="entry name" value="TssM1-like"/>
</dbReference>
<feature type="domain" description="Type VI secretion system IcmF C-terminal" evidence="3">
    <location>
        <begin position="1063"/>
        <end position="1166"/>
    </location>
</feature>
<reference evidence="6" key="1">
    <citation type="journal article" date="2021" name="Microorganisms">
        <title>Acidisoma silvae sp. nov. and Acidisomacellulosilytica sp. nov., Two Acidophilic Bacteria Isolated from Decaying Wood, Hydrolyzing Cellulose and Producing Poly-3-hydroxybutyrate.</title>
        <authorList>
            <person name="Mieszkin S."/>
            <person name="Pouder E."/>
            <person name="Uroz S."/>
            <person name="Simon-Colin C."/>
            <person name="Alain K."/>
        </authorList>
    </citation>
    <scope>NUCLEOTIDE SEQUENCE</scope>
    <source>
        <strain evidence="6">HW T2.11</strain>
    </source>
</reference>
<protein>
    <submittedName>
        <fullName evidence="6">Type VI secretion system membrane subunit TssM</fullName>
    </submittedName>
</protein>
<feature type="region of interest" description="Disordered" evidence="1">
    <location>
        <begin position="824"/>
        <end position="843"/>
    </location>
</feature>
<keyword evidence="2" id="KW-0812">Transmembrane</keyword>
<accession>A0A964E057</accession>
<name>A0A964E057_9PROT</name>
<comment type="caution">
    <text evidence="6">The sequence shown here is derived from an EMBL/GenBank/DDBJ whole genome shotgun (WGS) entry which is preliminary data.</text>
</comment>
<dbReference type="NCBIfam" id="TIGR03348">
    <property type="entry name" value="VI_IcmF"/>
    <property type="match status" value="1"/>
</dbReference>
<evidence type="ECO:0000259" key="4">
    <source>
        <dbReference type="Pfam" id="PF06761"/>
    </source>
</evidence>
<dbReference type="EMBL" id="JAESVB010000009">
    <property type="protein sequence ID" value="MCB8876991.1"/>
    <property type="molecule type" value="Genomic_DNA"/>
</dbReference>
<feature type="domain" description="Type VI secretion system component TssM1 N-terminal" evidence="5">
    <location>
        <begin position="204"/>
        <end position="457"/>
    </location>
</feature>
<evidence type="ECO:0000256" key="2">
    <source>
        <dbReference type="SAM" id="Phobius"/>
    </source>
</evidence>
<dbReference type="InterPro" id="IPR010623">
    <property type="entry name" value="IcmF_C"/>
</dbReference>
<dbReference type="AlphaFoldDB" id="A0A964E057"/>
<dbReference type="InterPro" id="IPR053156">
    <property type="entry name" value="T6SS_TssM-like"/>
</dbReference>
<feature type="domain" description="IcmF-related" evidence="4">
    <location>
        <begin position="511"/>
        <end position="815"/>
    </location>
</feature>
<evidence type="ECO:0000313" key="7">
    <source>
        <dbReference type="Proteomes" id="UP000708298"/>
    </source>
</evidence>
<organism evidence="6 7">
    <name type="scientific">Acidisoma silvae</name>
    <dbReference type="NCBI Taxonomy" id="2802396"/>
    <lineage>
        <taxon>Bacteria</taxon>
        <taxon>Pseudomonadati</taxon>
        <taxon>Pseudomonadota</taxon>
        <taxon>Alphaproteobacteria</taxon>
        <taxon>Acetobacterales</taxon>
        <taxon>Acidocellaceae</taxon>
        <taxon>Acidisoma</taxon>
    </lineage>
</organism>
<dbReference type="InterPro" id="IPR009612">
    <property type="entry name" value="IcmF-rel"/>
</dbReference>
<dbReference type="Pfam" id="PF06761">
    <property type="entry name" value="IcmF-related"/>
    <property type="match status" value="1"/>
</dbReference>
<dbReference type="RefSeq" id="WP_227322649.1">
    <property type="nucleotide sequence ID" value="NZ_JAESVB010000009.1"/>
</dbReference>